<organism evidence="1 2">
    <name type="scientific">Salix dunnii</name>
    <dbReference type="NCBI Taxonomy" id="1413687"/>
    <lineage>
        <taxon>Eukaryota</taxon>
        <taxon>Viridiplantae</taxon>
        <taxon>Streptophyta</taxon>
        <taxon>Embryophyta</taxon>
        <taxon>Tracheophyta</taxon>
        <taxon>Spermatophyta</taxon>
        <taxon>Magnoliopsida</taxon>
        <taxon>eudicotyledons</taxon>
        <taxon>Gunneridae</taxon>
        <taxon>Pentapetalae</taxon>
        <taxon>rosids</taxon>
        <taxon>fabids</taxon>
        <taxon>Malpighiales</taxon>
        <taxon>Salicaceae</taxon>
        <taxon>Saliceae</taxon>
        <taxon>Salix</taxon>
    </lineage>
</organism>
<protein>
    <submittedName>
        <fullName evidence="1">Uncharacterized protein</fullName>
    </submittedName>
</protein>
<comment type="caution">
    <text evidence="1">The sequence shown here is derived from an EMBL/GenBank/DDBJ whole genome shotgun (WGS) entry which is preliminary data.</text>
</comment>
<reference evidence="1 2" key="1">
    <citation type="submission" date="2020-10" db="EMBL/GenBank/DDBJ databases">
        <title>Plant Genome Project.</title>
        <authorList>
            <person name="Zhang R.-G."/>
        </authorList>
    </citation>
    <scope>NUCLEOTIDE SEQUENCE [LARGE SCALE GENOMIC DNA]</scope>
    <source>
        <strain evidence="1">FAFU-HL-1</strain>
        <tissue evidence="1">Leaf</tissue>
    </source>
</reference>
<dbReference type="AlphaFoldDB" id="A0A835ML80"/>
<proteinExistence type="predicted"/>
<sequence length="192" mass="21731">MQSAWNSKDYYNPISRLTLRVLKGVLTLALNTDNLYTRAITREQGDAMTTLVTRDEIKEALFSIPDTISMQIMKEALDKFIILFGLSINHRKNIVFVTGLEEAAQDQLLDLPGIPKSTTAPTYLRVPLITMKLTNECNNRAFHNHAKSMQTLSKEVYQQMRDLLANTDNSHGVMEAINNIWNLSTTATGRRT</sequence>
<name>A0A835ML80_9ROSI</name>
<dbReference type="OrthoDB" id="1692599at2759"/>
<evidence type="ECO:0000313" key="1">
    <source>
        <dbReference type="EMBL" id="KAF9665061.1"/>
    </source>
</evidence>
<dbReference type="Proteomes" id="UP000657918">
    <property type="component" value="Chromosome 16"/>
</dbReference>
<dbReference type="EMBL" id="JADGMS010000016">
    <property type="protein sequence ID" value="KAF9665061.1"/>
    <property type="molecule type" value="Genomic_DNA"/>
</dbReference>
<keyword evidence="2" id="KW-1185">Reference proteome</keyword>
<gene>
    <name evidence="1" type="ORF">SADUNF_Sadunf16G0082900</name>
</gene>
<evidence type="ECO:0000313" key="2">
    <source>
        <dbReference type="Proteomes" id="UP000657918"/>
    </source>
</evidence>
<accession>A0A835ML80</accession>